<dbReference type="Proteomes" id="UP000327085">
    <property type="component" value="Unassembled WGS sequence"/>
</dbReference>
<evidence type="ECO:0000313" key="3">
    <source>
        <dbReference type="Proteomes" id="UP000327085"/>
    </source>
</evidence>
<protein>
    <submittedName>
        <fullName evidence="2">PREDICTED: chromatin assembly</fullName>
    </submittedName>
</protein>
<dbReference type="InParanoid" id="A0A5E4GPM5"/>
<evidence type="ECO:0000313" key="2">
    <source>
        <dbReference type="EMBL" id="VVA41482.1"/>
    </source>
</evidence>
<name>A0A5E4GPM5_PRUDU</name>
<proteinExistence type="predicted"/>
<dbReference type="EMBL" id="CABIKO010001323">
    <property type="protein sequence ID" value="VVA41482.1"/>
    <property type="molecule type" value="Genomic_DNA"/>
</dbReference>
<dbReference type="Gramene" id="VVA41482">
    <property type="protein sequence ID" value="VVA41482"/>
    <property type="gene ID" value="Prudul26B007828"/>
</dbReference>
<feature type="region of interest" description="Disordered" evidence="1">
    <location>
        <begin position="8"/>
        <end position="32"/>
    </location>
</feature>
<dbReference type="AlphaFoldDB" id="A0A5E4GPM5"/>
<organism evidence="2 3">
    <name type="scientific">Prunus dulcis</name>
    <name type="common">Almond</name>
    <name type="synonym">Amygdalus dulcis</name>
    <dbReference type="NCBI Taxonomy" id="3755"/>
    <lineage>
        <taxon>Eukaryota</taxon>
        <taxon>Viridiplantae</taxon>
        <taxon>Streptophyta</taxon>
        <taxon>Embryophyta</taxon>
        <taxon>Tracheophyta</taxon>
        <taxon>Spermatophyta</taxon>
        <taxon>Magnoliopsida</taxon>
        <taxon>eudicotyledons</taxon>
        <taxon>Gunneridae</taxon>
        <taxon>Pentapetalae</taxon>
        <taxon>rosids</taxon>
        <taxon>fabids</taxon>
        <taxon>Rosales</taxon>
        <taxon>Rosaceae</taxon>
        <taxon>Amygdaloideae</taxon>
        <taxon>Amygdaleae</taxon>
        <taxon>Prunus</taxon>
    </lineage>
</organism>
<gene>
    <name evidence="2" type="ORF">ALMOND_2B007828</name>
</gene>
<evidence type="ECO:0000256" key="1">
    <source>
        <dbReference type="SAM" id="MobiDB-lite"/>
    </source>
</evidence>
<accession>A0A5E4GPM5</accession>
<reference evidence="3" key="1">
    <citation type="journal article" date="2020" name="Plant J.">
        <title>Transposons played a major role in the diversification between the closely related almond and peach genomes: results from the almond genome sequence.</title>
        <authorList>
            <person name="Alioto T."/>
            <person name="Alexiou K.G."/>
            <person name="Bardil A."/>
            <person name="Barteri F."/>
            <person name="Castanera R."/>
            <person name="Cruz F."/>
            <person name="Dhingra A."/>
            <person name="Duval H."/>
            <person name="Fernandez I Marti A."/>
            <person name="Frias L."/>
            <person name="Galan B."/>
            <person name="Garcia J.L."/>
            <person name="Howad W."/>
            <person name="Gomez-Garrido J."/>
            <person name="Gut M."/>
            <person name="Julca I."/>
            <person name="Morata J."/>
            <person name="Puigdomenech P."/>
            <person name="Ribeca P."/>
            <person name="Rubio Cabetas M.J."/>
            <person name="Vlasova A."/>
            <person name="Wirthensohn M."/>
            <person name="Garcia-Mas J."/>
            <person name="Gabaldon T."/>
            <person name="Casacuberta J.M."/>
            <person name="Arus P."/>
        </authorList>
    </citation>
    <scope>NUCLEOTIDE SEQUENCE [LARGE SCALE GENOMIC DNA]</scope>
    <source>
        <strain evidence="3">cv. Texas</strain>
    </source>
</reference>
<sequence>MMCEVVAIDGGDNPIGRKSNDQDRARKTQKRKRVSFSPECLGLEAKEAQIESFRKQLDGLFGFYMEVMGQRVDLDVRLCGNNMNSVIGALIEESGLPLSKLVEE</sequence>
<feature type="non-terminal residue" evidence="2">
    <location>
        <position position="104"/>
    </location>
</feature>